<evidence type="ECO:0000256" key="2">
    <source>
        <dbReference type="PROSITE-ProRule" id="PRU00169"/>
    </source>
</evidence>
<keyword evidence="2" id="KW-0597">Phosphoprotein</keyword>
<gene>
    <name evidence="6" type="ordered locus">FRAAL2591</name>
</gene>
<organism evidence="6 7">
    <name type="scientific">Frankia alni (strain DSM 45986 / CECT 9034 / ACN14a)</name>
    <dbReference type="NCBI Taxonomy" id="326424"/>
    <lineage>
        <taxon>Bacteria</taxon>
        <taxon>Bacillati</taxon>
        <taxon>Actinomycetota</taxon>
        <taxon>Actinomycetes</taxon>
        <taxon>Frankiales</taxon>
        <taxon>Frankiaceae</taxon>
        <taxon>Frankia</taxon>
    </lineage>
</organism>
<dbReference type="PROSITE" id="PS50110">
    <property type="entry name" value="RESPONSE_REGULATORY"/>
    <property type="match status" value="1"/>
</dbReference>
<dbReference type="InterPro" id="IPR000792">
    <property type="entry name" value="Tscrpt_reg_LuxR_C"/>
</dbReference>
<dbReference type="STRING" id="326424.FRAAL2591"/>
<reference evidence="6 7" key="1">
    <citation type="journal article" date="2007" name="Genome Res.">
        <title>Genome characteristics of facultatively symbiotic Frankia sp. strains reflect host range and host plant biogeography.</title>
        <authorList>
            <person name="Normand P."/>
            <person name="Lapierre P."/>
            <person name="Tisa L.S."/>
            <person name="Gogarten J.P."/>
            <person name="Alloisio N."/>
            <person name="Bagnarol E."/>
            <person name="Bassi C.A."/>
            <person name="Berry A.M."/>
            <person name="Bickhart D.M."/>
            <person name="Choisne N."/>
            <person name="Couloux A."/>
            <person name="Cournoyer B."/>
            <person name="Cruveiller S."/>
            <person name="Daubin V."/>
            <person name="Demange N."/>
            <person name="Francino M.P."/>
            <person name="Goltsman E."/>
            <person name="Huang Y."/>
            <person name="Kopp O.R."/>
            <person name="Labarre L."/>
            <person name="Lapidus A."/>
            <person name="Lavire C."/>
            <person name="Marechal J."/>
            <person name="Martinez M."/>
            <person name="Mastronunzio J.E."/>
            <person name="Mullin B.C."/>
            <person name="Niemann J."/>
            <person name="Pujic P."/>
            <person name="Rawnsley T."/>
            <person name="Rouy Z."/>
            <person name="Schenowitz C."/>
            <person name="Sellstedt A."/>
            <person name="Tavares F."/>
            <person name="Tomkins J.P."/>
            <person name="Vallenet D."/>
            <person name="Valverde C."/>
            <person name="Wall L.G."/>
            <person name="Wang Y."/>
            <person name="Medigue C."/>
            <person name="Benson D.R."/>
        </authorList>
    </citation>
    <scope>NUCLEOTIDE SEQUENCE [LARGE SCALE GENOMIC DNA]</scope>
    <source>
        <strain evidence="7">DSM 45986 / CECT 9034 / ACN14a</strain>
    </source>
</reference>
<dbReference type="GO" id="GO:0003677">
    <property type="term" value="F:DNA binding"/>
    <property type="evidence" value="ECO:0007669"/>
    <property type="project" value="UniProtKB-KW"/>
</dbReference>
<keyword evidence="1" id="KW-0238">DNA-binding</keyword>
<dbReference type="InterPro" id="IPR016032">
    <property type="entry name" value="Sig_transdc_resp-reg_C-effctor"/>
</dbReference>
<feature type="domain" description="HTH luxR-type" evidence="4">
    <location>
        <begin position="150"/>
        <end position="215"/>
    </location>
</feature>
<dbReference type="Pfam" id="PF00196">
    <property type="entry name" value="GerE"/>
    <property type="match status" value="1"/>
</dbReference>
<dbReference type="InterPro" id="IPR001789">
    <property type="entry name" value="Sig_transdc_resp-reg_receiver"/>
</dbReference>
<dbReference type="PANTHER" id="PTHR43214:SF42">
    <property type="entry name" value="TRANSCRIPTIONAL REGULATORY PROTEIN DESR"/>
    <property type="match status" value="1"/>
</dbReference>
<dbReference type="SUPFAM" id="SSF52172">
    <property type="entry name" value="CheY-like"/>
    <property type="match status" value="1"/>
</dbReference>
<sequence>MEEWVHRDETVRAGTLLISGNALLRDGLARMIESADYAFVAATVDDGHILPALGEGIANVQVTIVDASGPFETDVTRVDQAIAAYPHSRVLVLGRDSNMSTAQAFLRRGASAYLPIATRRDHLLATVWLLLNDQDSKVVILPRDDEGEALPGVREVLSKREMEVIEIVAEAATNMQIARRLGITEDTVKRHVSNILMKLGAVSRLDAVKKAGIPLGITSSAVSSPRRPGAAHPNNDSRPA</sequence>
<dbReference type="Proteomes" id="UP000000657">
    <property type="component" value="Chromosome"/>
</dbReference>
<dbReference type="HOGENOM" id="CLU_000445_90_10_11"/>
<dbReference type="SUPFAM" id="SSF46894">
    <property type="entry name" value="C-terminal effector domain of the bipartite response regulators"/>
    <property type="match status" value="1"/>
</dbReference>
<dbReference type="PROSITE" id="PS50043">
    <property type="entry name" value="HTH_LUXR_2"/>
    <property type="match status" value="1"/>
</dbReference>
<dbReference type="EMBL" id="CT573213">
    <property type="protein sequence ID" value="CAJ61238.1"/>
    <property type="molecule type" value="Genomic_DNA"/>
</dbReference>
<dbReference type="SMART" id="SM00421">
    <property type="entry name" value="HTH_LUXR"/>
    <property type="match status" value="1"/>
</dbReference>
<accession>Q0RML2</accession>
<name>Q0RML2_FRAAA</name>
<dbReference type="CDD" id="cd06170">
    <property type="entry name" value="LuxR_C_like"/>
    <property type="match status" value="1"/>
</dbReference>
<dbReference type="GO" id="GO:0006355">
    <property type="term" value="P:regulation of DNA-templated transcription"/>
    <property type="evidence" value="ECO:0007669"/>
    <property type="project" value="InterPro"/>
</dbReference>
<dbReference type="InterPro" id="IPR036388">
    <property type="entry name" value="WH-like_DNA-bd_sf"/>
</dbReference>
<dbReference type="AlphaFoldDB" id="Q0RML2"/>
<dbReference type="PANTHER" id="PTHR43214">
    <property type="entry name" value="TWO-COMPONENT RESPONSE REGULATOR"/>
    <property type="match status" value="1"/>
</dbReference>
<dbReference type="eggNOG" id="COG2197">
    <property type="taxonomic scope" value="Bacteria"/>
</dbReference>
<dbReference type="PRINTS" id="PR00038">
    <property type="entry name" value="HTHLUXR"/>
</dbReference>
<evidence type="ECO:0000313" key="7">
    <source>
        <dbReference type="Proteomes" id="UP000000657"/>
    </source>
</evidence>
<dbReference type="InterPro" id="IPR039420">
    <property type="entry name" value="WalR-like"/>
</dbReference>
<dbReference type="KEGG" id="fal:FRAAL2591"/>
<evidence type="ECO:0000256" key="3">
    <source>
        <dbReference type="SAM" id="MobiDB-lite"/>
    </source>
</evidence>
<dbReference type="InterPro" id="IPR011006">
    <property type="entry name" value="CheY-like_superfamily"/>
</dbReference>
<dbReference type="Gene3D" id="1.10.10.10">
    <property type="entry name" value="Winged helix-like DNA-binding domain superfamily/Winged helix DNA-binding domain"/>
    <property type="match status" value="1"/>
</dbReference>
<dbReference type="Gene3D" id="3.40.50.2300">
    <property type="match status" value="1"/>
</dbReference>
<evidence type="ECO:0000313" key="6">
    <source>
        <dbReference type="EMBL" id="CAJ61238.1"/>
    </source>
</evidence>
<keyword evidence="7" id="KW-1185">Reference proteome</keyword>
<feature type="region of interest" description="Disordered" evidence="3">
    <location>
        <begin position="219"/>
        <end position="240"/>
    </location>
</feature>
<feature type="domain" description="Response regulatory" evidence="5">
    <location>
        <begin position="14"/>
        <end position="131"/>
    </location>
</feature>
<proteinExistence type="predicted"/>
<evidence type="ECO:0000259" key="5">
    <source>
        <dbReference type="PROSITE" id="PS50110"/>
    </source>
</evidence>
<evidence type="ECO:0000256" key="1">
    <source>
        <dbReference type="ARBA" id="ARBA00023125"/>
    </source>
</evidence>
<evidence type="ECO:0000259" key="4">
    <source>
        <dbReference type="PROSITE" id="PS50043"/>
    </source>
</evidence>
<feature type="modified residue" description="4-aspartylphosphate" evidence="2">
    <location>
        <position position="66"/>
    </location>
</feature>
<dbReference type="GO" id="GO:0000160">
    <property type="term" value="P:phosphorelay signal transduction system"/>
    <property type="evidence" value="ECO:0007669"/>
    <property type="project" value="InterPro"/>
</dbReference>
<protein>
    <submittedName>
        <fullName evidence="6">Two-compnent system regulatory protein ( two-component system response regulator)</fullName>
    </submittedName>
</protein>